<evidence type="ECO:0000313" key="5">
    <source>
        <dbReference type="Proteomes" id="UP000825935"/>
    </source>
</evidence>
<keyword evidence="5" id="KW-1185">Reference proteome</keyword>
<dbReference type="PANTHER" id="PTHR31642">
    <property type="entry name" value="TRICHOTHECENE 3-O-ACETYLTRANSFERASE"/>
    <property type="match status" value="1"/>
</dbReference>
<dbReference type="OrthoDB" id="671439at2759"/>
<gene>
    <name evidence="4" type="ORF">KP509_36G056500</name>
</gene>
<dbReference type="EMBL" id="CM035441">
    <property type="protein sequence ID" value="KAH7281649.1"/>
    <property type="molecule type" value="Genomic_DNA"/>
</dbReference>
<protein>
    <submittedName>
        <fullName evidence="4">Uncharacterized protein</fullName>
    </submittedName>
</protein>
<evidence type="ECO:0000256" key="2">
    <source>
        <dbReference type="ARBA" id="ARBA00022679"/>
    </source>
</evidence>
<dbReference type="Pfam" id="PF02458">
    <property type="entry name" value="Transferase"/>
    <property type="match status" value="1"/>
</dbReference>
<evidence type="ECO:0000313" key="4">
    <source>
        <dbReference type="EMBL" id="KAH7281649.1"/>
    </source>
</evidence>
<dbReference type="GO" id="GO:0016747">
    <property type="term" value="F:acyltransferase activity, transferring groups other than amino-acyl groups"/>
    <property type="evidence" value="ECO:0007669"/>
    <property type="project" value="TreeGrafter"/>
</dbReference>
<keyword evidence="2" id="KW-0808">Transferase</keyword>
<dbReference type="AlphaFoldDB" id="A0A8T2QCR6"/>
<comment type="similarity">
    <text evidence="1">Belongs to the plant acyltransferase family.</text>
</comment>
<dbReference type="Gene3D" id="3.30.559.10">
    <property type="entry name" value="Chloramphenicol acetyltransferase-like domain"/>
    <property type="match status" value="2"/>
</dbReference>
<dbReference type="InterPro" id="IPR023213">
    <property type="entry name" value="CAT-like_dom_sf"/>
</dbReference>
<name>A0A8T2QCR6_CERRI</name>
<keyword evidence="3" id="KW-0012">Acyltransferase</keyword>
<evidence type="ECO:0000256" key="1">
    <source>
        <dbReference type="ARBA" id="ARBA00009861"/>
    </source>
</evidence>
<dbReference type="InterPro" id="IPR050317">
    <property type="entry name" value="Plant_Fungal_Acyltransferase"/>
</dbReference>
<reference evidence="4" key="1">
    <citation type="submission" date="2021-08" db="EMBL/GenBank/DDBJ databases">
        <title>WGS assembly of Ceratopteris richardii.</title>
        <authorList>
            <person name="Marchant D.B."/>
            <person name="Chen G."/>
            <person name="Jenkins J."/>
            <person name="Shu S."/>
            <person name="Leebens-Mack J."/>
            <person name="Grimwood J."/>
            <person name="Schmutz J."/>
            <person name="Soltis P."/>
            <person name="Soltis D."/>
            <person name="Chen Z.-H."/>
        </authorList>
    </citation>
    <scope>NUCLEOTIDE SEQUENCE</scope>
    <source>
        <strain evidence="4">Whitten #5841</strain>
        <tissue evidence="4">Leaf</tissue>
    </source>
</reference>
<dbReference type="Proteomes" id="UP000825935">
    <property type="component" value="Chromosome 36"/>
</dbReference>
<accession>A0A8T2QCR6</accession>
<organism evidence="4 5">
    <name type="scientific">Ceratopteris richardii</name>
    <name type="common">Triangle waterfern</name>
    <dbReference type="NCBI Taxonomy" id="49495"/>
    <lineage>
        <taxon>Eukaryota</taxon>
        <taxon>Viridiplantae</taxon>
        <taxon>Streptophyta</taxon>
        <taxon>Embryophyta</taxon>
        <taxon>Tracheophyta</taxon>
        <taxon>Polypodiopsida</taxon>
        <taxon>Polypodiidae</taxon>
        <taxon>Polypodiales</taxon>
        <taxon>Pteridineae</taxon>
        <taxon>Pteridaceae</taxon>
        <taxon>Parkerioideae</taxon>
        <taxon>Ceratopteris</taxon>
    </lineage>
</organism>
<comment type="caution">
    <text evidence="4">The sequence shown here is derived from an EMBL/GenBank/DDBJ whole genome shotgun (WGS) entry which is preliminary data.</text>
</comment>
<evidence type="ECO:0000256" key="3">
    <source>
        <dbReference type="ARBA" id="ARBA00023315"/>
    </source>
</evidence>
<dbReference type="PANTHER" id="PTHR31642:SF13">
    <property type="entry name" value="AGMATINE HYDROXYCINNAMOYLTRANSFERASE 1"/>
    <property type="match status" value="1"/>
</dbReference>
<proteinExistence type="inferred from homology"/>
<sequence length="430" mass="47234">MKIERTDRQILKPTSSAEEAAGLVLLSSSDLAIPRVHVEVLYAFNAPSPPTSLLKENLCKVLNNYREWAGRLTKDASGRPAIELNDAGVVFIEAHADGDLQDIWPFNPSQVLLDLIPFNRGVPELLLIQVTRFACGGLSLGVARHHQVADGEAASEFMEAWSSAVKGLPITCKPIHDRSALMPRDPPMPIFEHKEYQSPPPKPGKVTAIECPDLAIKKFHFSAELLKKIKAAAAKDLQEGKSYSTFVGLLGHVWKCVTKARGLGDEEGETRVTVSVNVRKRIDPPLPAGYFGNAMCHTCPQTKMKDLVSKPLSFAASQIHDAIKKVNNDYVQSALDFIELQQKNPVQIARTAKTVLSPNLSVTSWATLPLYNLDFGWGTPMFAGNPYIPFEGLVIFAPSHKKDGSIDVVLGLFAPDMEKFEAICFDLQNE</sequence>
<dbReference type="FunFam" id="3.30.559.10:FF:000008">
    <property type="entry name" value="Tryptamine hydroxycinnamoyl transferase"/>
    <property type="match status" value="1"/>
</dbReference>
<dbReference type="OMA" id="GSPFMFM"/>